<keyword evidence="4" id="KW-1185">Reference proteome</keyword>
<dbReference type="InterPro" id="IPR018163">
    <property type="entry name" value="Thr/Ala-tRNA-synth_IIc_edit"/>
</dbReference>
<dbReference type="GO" id="GO:0005840">
    <property type="term" value="C:ribosome"/>
    <property type="evidence" value="ECO:0007669"/>
    <property type="project" value="UniProtKB-KW"/>
</dbReference>
<dbReference type="SUPFAM" id="SSF81271">
    <property type="entry name" value="TGS-like"/>
    <property type="match status" value="1"/>
</dbReference>
<dbReference type="Pfam" id="PF02824">
    <property type="entry name" value="TGS"/>
    <property type="match status" value="1"/>
</dbReference>
<dbReference type="STRING" id="610380.E2B7U7"/>
<dbReference type="EMBL" id="GL446209">
    <property type="protein sequence ID" value="EFN88240.1"/>
    <property type="molecule type" value="Genomic_DNA"/>
</dbReference>
<dbReference type="OMA" id="YNCAQHL"/>
<dbReference type="Gene3D" id="3.10.20.30">
    <property type="match status" value="1"/>
</dbReference>
<sequence length="310" mass="35363">MLSKAEARKRRCQLFEEEKQRQRSELGRIEKIEVKYQSVEDEVVLVMNRNISTPHDCAKHISESITKMSAIAFVDGQIWDMHKPFTGNCELQLVTMQTPRSGMINNAFWRTCSLILGAVAENAFKDNVNVHLHSFPYPVIRSGSFVYDVFIDLPSWQPTDSELRAMSALFVKFINRELLLERLEVPCSIAQHMFEDNPFKYQQIPQIAKDNDDDKVTLYQLGDHIDISKGPMISNSGLIGRVTVTAVHRLTNGPVDGLYRFQGVALPKGIMLNHFAYSILENRAKKLNTVTWQPHIVEHEMMNNVTASAN</sequence>
<proteinExistence type="predicted"/>
<dbReference type="InterPro" id="IPR012675">
    <property type="entry name" value="Beta-grasp_dom_sf"/>
</dbReference>
<dbReference type="GO" id="GO:0004829">
    <property type="term" value="F:threonine-tRNA ligase activity"/>
    <property type="evidence" value="ECO:0007669"/>
    <property type="project" value="TreeGrafter"/>
</dbReference>
<dbReference type="InParanoid" id="E2B7U7"/>
<dbReference type="PROSITE" id="PS51880">
    <property type="entry name" value="TGS"/>
    <property type="match status" value="1"/>
</dbReference>
<dbReference type="PANTHER" id="PTHR11451:SF44">
    <property type="entry name" value="THREONINE--TRNA LIGASE, CHLOROPLASTIC_MITOCHONDRIAL 2"/>
    <property type="match status" value="1"/>
</dbReference>
<keyword evidence="3" id="KW-0687">Ribonucleoprotein</keyword>
<dbReference type="OrthoDB" id="5870821at2759"/>
<evidence type="ECO:0000256" key="1">
    <source>
        <dbReference type="ARBA" id="ARBA00022917"/>
    </source>
</evidence>
<gene>
    <name evidence="3" type="ORF">EAI_08766</name>
</gene>
<dbReference type="SUPFAM" id="SSF55186">
    <property type="entry name" value="ThrRS/AlaRS common domain"/>
    <property type="match status" value="1"/>
</dbReference>
<dbReference type="Gene3D" id="3.30.980.10">
    <property type="entry name" value="Threonyl-trna Synthetase, Chain A, domain 2"/>
    <property type="match status" value="1"/>
</dbReference>
<dbReference type="InterPro" id="IPR004095">
    <property type="entry name" value="TGS"/>
</dbReference>
<dbReference type="AlphaFoldDB" id="E2B7U7"/>
<feature type="domain" description="TGS" evidence="2">
    <location>
        <begin position="30"/>
        <end position="95"/>
    </location>
</feature>
<dbReference type="GO" id="GO:0005739">
    <property type="term" value="C:mitochondrion"/>
    <property type="evidence" value="ECO:0007669"/>
    <property type="project" value="TreeGrafter"/>
</dbReference>
<dbReference type="FunCoup" id="E2B7U7">
    <property type="interactions" value="1311"/>
</dbReference>
<keyword evidence="1" id="KW-0648">Protein biosynthesis</keyword>
<dbReference type="GO" id="GO:0006435">
    <property type="term" value="P:threonyl-tRNA aminoacylation"/>
    <property type="evidence" value="ECO:0007669"/>
    <property type="project" value="TreeGrafter"/>
</dbReference>
<dbReference type="Proteomes" id="UP000008237">
    <property type="component" value="Unassembled WGS sequence"/>
</dbReference>
<evidence type="ECO:0000259" key="2">
    <source>
        <dbReference type="PROSITE" id="PS51880"/>
    </source>
</evidence>
<dbReference type="GO" id="GO:0000166">
    <property type="term" value="F:nucleotide binding"/>
    <property type="evidence" value="ECO:0007669"/>
    <property type="project" value="InterPro"/>
</dbReference>
<name>E2B7U7_HARSA</name>
<accession>E2B7U7</accession>
<keyword evidence="3" id="KW-0689">Ribosomal protein</keyword>
<evidence type="ECO:0000313" key="3">
    <source>
        <dbReference type="EMBL" id="EFN88240.1"/>
    </source>
</evidence>
<reference evidence="3 4" key="1">
    <citation type="journal article" date="2010" name="Science">
        <title>Genomic comparison of the ants Camponotus floridanus and Harpegnathos saltator.</title>
        <authorList>
            <person name="Bonasio R."/>
            <person name="Zhang G."/>
            <person name="Ye C."/>
            <person name="Mutti N.S."/>
            <person name="Fang X."/>
            <person name="Qin N."/>
            <person name="Donahue G."/>
            <person name="Yang P."/>
            <person name="Li Q."/>
            <person name="Li C."/>
            <person name="Zhang P."/>
            <person name="Huang Z."/>
            <person name="Berger S.L."/>
            <person name="Reinberg D."/>
            <person name="Wang J."/>
            <person name="Liebig J."/>
        </authorList>
    </citation>
    <scope>NUCLEOTIDE SEQUENCE [LARGE SCALE GENOMIC DNA]</scope>
    <source>
        <strain evidence="3 4">R22 G/1</strain>
    </source>
</reference>
<organism evidence="4">
    <name type="scientific">Harpegnathos saltator</name>
    <name type="common">Jerdon's jumping ant</name>
    <dbReference type="NCBI Taxonomy" id="610380"/>
    <lineage>
        <taxon>Eukaryota</taxon>
        <taxon>Metazoa</taxon>
        <taxon>Ecdysozoa</taxon>
        <taxon>Arthropoda</taxon>
        <taxon>Hexapoda</taxon>
        <taxon>Insecta</taxon>
        <taxon>Pterygota</taxon>
        <taxon>Neoptera</taxon>
        <taxon>Endopterygota</taxon>
        <taxon>Hymenoptera</taxon>
        <taxon>Apocrita</taxon>
        <taxon>Aculeata</taxon>
        <taxon>Formicoidea</taxon>
        <taxon>Formicidae</taxon>
        <taxon>Ponerinae</taxon>
        <taxon>Ponerini</taxon>
        <taxon>Harpegnathos</taxon>
    </lineage>
</organism>
<dbReference type="PANTHER" id="PTHR11451">
    <property type="entry name" value="THREONINE-TRNA LIGASE"/>
    <property type="match status" value="1"/>
</dbReference>
<protein>
    <submittedName>
        <fullName evidence="3">39S ribosomal protein L39, mitochondrial</fullName>
    </submittedName>
</protein>
<evidence type="ECO:0000313" key="4">
    <source>
        <dbReference type="Proteomes" id="UP000008237"/>
    </source>
</evidence>
<dbReference type="CDD" id="cd01667">
    <property type="entry name" value="TGS_ThrRS"/>
    <property type="match status" value="1"/>
</dbReference>
<dbReference type="InterPro" id="IPR012676">
    <property type="entry name" value="TGS-like"/>
</dbReference>